<keyword evidence="8" id="KW-1185">Reference proteome</keyword>
<dbReference type="EMBL" id="AMGV01000003">
    <property type="protein sequence ID" value="KEF59079.1"/>
    <property type="molecule type" value="Genomic_DNA"/>
</dbReference>
<evidence type="ECO:0000259" key="6">
    <source>
        <dbReference type="Pfam" id="PF00999"/>
    </source>
</evidence>
<dbReference type="GO" id="GO:0015385">
    <property type="term" value="F:sodium:proton antiporter activity"/>
    <property type="evidence" value="ECO:0007669"/>
    <property type="project" value="InterPro"/>
</dbReference>
<comment type="caution">
    <text evidence="7">The sequence shown here is derived from an EMBL/GenBank/DDBJ whole genome shotgun (WGS) entry which is preliminary data.</text>
</comment>
<dbReference type="VEuPathDB" id="FungiDB:A1O9_03922"/>
<evidence type="ECO:0000256" key="1">
    <source>
        <dbReference type="ARBA" id="ARBA00004141"/>
    </source>
</evidence>
<feature type="transmembrane region" description="Helical" evidence="5">
    <location>
        <begin position="414"/>
        <end position="434"/>
    </location>
</feature>
<dbReference type="RefSeq" id="XP_013261669.1">
    <property type="nucleotide sequence ID" value="XM_013406215.1"/>
</dbReference>
<sequence>MVDFVFSNFNLVCATFGGLLMSFGLLSYVLKQRFLFSEALISLIAGVIFSHLVSFIRPDEYTCGEDRNLDSITLEFSRLVLGVQLVLAGIQLPPRYLSTAWRSLCYLLGPGLTMMWLSAGLVIWFMLPRLGFMHALAIGACIAPTDPVLSNAIIKGRFADTNTPKPLQRLISAEAGLNDGLGYPFLFFSLCWIKYSECQGNQLGMVSSWAGGTWGYVIIFSLFYGFGVGYVARKMFFSARKKGLAEDEASLIYVIALSLFVLGTCGILGTDDILACFIAGCTFAWNDQFERDTHNELFWSAVDMMLNISIFVWYGAVAPWASFATGTIITLSRLIILGVLILLFRRLPAILVIGSKVSQIEHLWQAVFVGFFGPIGVSAIFYLMVSTKFLGKLTLNEKGVAREDIQYLQETMQLIVWFLAISSVVVHGLALPLAKMCSQIPYTSSLVLGQQSLGTGHQLVASAGISRSRIRDYFSWNSSSKECQARTLCVRNGYNTMEEG</sequence>
<dbReference type="GO" id="GO:0005886">
    <property type="term" value="C:plasma membrane"/>
    <property type="evidence" value="ECO:0007669"/>
    <property type="project" value="InterPro"/>
</dbReference>
<evidence type="ECO:0000256" key="4">
    <source>
        <dbReference type="ARBA" id="ARBA00023136"/>
    </source>
</evidence>
<feature type="transmembrane region" description="Helical" evidence="5">
    <location>
        <begin position="364"/>
        <end position="385"/>
    </location>
</feature>
<evidence type="ECO:0000313" key="8">
    <source>
        <dbReference type="Proteomes" id="UP000027920"/>
    </source>
</evidence>
<dbReference type="Pfam" id="PF00999">
    <property type="entry name" value="Na_H_Exchanger"/>
    <property type="match status" value="1"/>
</dbReference>
<feature type="domain" description="Cation/H+ exchanger transmembrane" evidence="6">
    <location>
        <begin position="26"/>
        <end position="432"/>
    </location>
</feature>
<accession>A0A072PG12</accession>
<dbReference type="InterPro" id="IPR006153">
    <property type="entry name" value="Cation/H_exchanger_TM"/>
</dbReference>
<dbReference type="STRING" id="1182545.A0A072PG12"/>
<feature type="transmembrane region" description="Helical" evidence="5">
    <location>
        <begin position="215"/>
        <end position="232"/>
    </location>
</feature>
<dbReference type="GO" id="GO:0036376">
    <property type="term" value="P:sodium ion export across plasma membrane"/>
    <property type="evidence" value="ECO:0007669"/>
    <property type="project" value="InterPro"/>
</dbReference>
<feature type="transmembrane region" description="Helical" evidence="5">
    <location>
        <begin position="104"/>
        <end position="126"/>
    </location>
</feature>
<feature type="transmembrane region" description="Helical" evidence="5">
    <location>
        <begin position="297"/>
        <end position="316"/>
    </location>
</feature>
<organism evidence="7 8">
    <name type="scientific">Exophiala aquamarina CBS 119918</name>
    <dbReference type="NCBI Taxonomy" id="1182545"/>
    <lineage>
        <taxon>Eukaryota</taxon>
        <taxon>Fungi</taxon>
        <taxon>Dikarya</taxon>
        <taxon>Ascomycota</taxon>
        <taxon>Pezizomycotina</taxon>
        <taxon>Eurotiomycetes</taxon>
        <taxon>Chaetothyriomycetidae</taxon>
        <taxon>Chaetothyriales</taxon>
        <taxon>Herpotrichiellaceae</taxon>
        <taxon>Exophiala</taxon>
    </lineage>
</organism>
<feature type="transmembrane region" description="Helical" evidence="5">
    <location>
        <begin position="6"/>
        <end position="28"/>
    </location>
</feature>
<dbReference type="InterPro" id="IPR004712">
    <property type="entry name" value="Na+/H+_antiporter_fungi"/>
</dbReference>
<keyword evidence="2 5" id="KW-0812">Transmembrane</keyword>
<evidence type="ECO:0000256" key="2">
    <source>
        <dbReference type="ARBA" id="ARBA00022692"/>
    </source>
</evidence>
<dbReference type="Proteomes" id="UP000027920">
    <property type="component" value="Unassembled WGS sequence"/>
</dbReference>
<feature type="transmembrane region" description="Helical" evidence="5">
    <location>
        <begin position="76"/>
        <end position="92"/>
    </location>
</feature>
<feature type="transmembrane region" description="Helical" evidence="5">
    <location>
        <begin position="35"/>
        <end position="56"/>
    </location>
</feature>
<evidence type="ECO:0000256" key="5">
    <source>
        <dbReference type="SAM" id="Phobius"/>
    </source>
</evidence>
<protein>
    <recommendedName>
        <fullName evidence="6">Cation/H+ exchanger transmembrane domain-containing protein</fullName>
    </recommendedName>
</protein>
<dbReference type="PANTHER" id="PTHR31382:SF1">
    <property type="entry name" value="SODIUM ION_PROTON EXCHANGER (EUROFUNG)"/>
    <property type="match status" value="1"/>
</dbReference>
<feature type="transmembrane region" description="Helical" evidence="5">
    <location>
        <begin position="323"/>
        <end position="344"/>
    </location>
</feature>
<dbReference type="OrthoDB" id="5327978at2759"/>
<dbReference type="GeneID" id="25278856"/>
<dbReference type="PANTHER" id="PTHR31382">
    <property type="entry name" value="NA(+)/H(+) ANTIPORTER"/>
    <property type="match status" value="1"/>
</dbReference>
<comment type="subcellular location">
    <subcellularLocation>
        <location evidence="1">Membrane</location>
        <topology evidence="1">Multi-pass membrane protein</topology>
    </subcellularLocation>
</comment>
<name>A0A072PG12_9EURO</name>
<dbReference type="GO" id="GO:0042391">
    <property type="term" value="P:regulation of membrane potential"/>
    <property type="evidence" value="ECO:0007669"/>
    <property type="project" value="InterPro"/>
</dbReference>
<gene>
    <name evidence="7" type="ORF">A1O9_03922</name>
</gene>
<evidence type="ECO:0000256" key="3">
    <source>
        <dbReference type="ARBA" id="ARBA00022989"/>
    </source>
</evidence>
<dbReference type="HOGENOM" id="CLU_008635_5_1_1"/>
<dbReference type="GO" id="GO:0120029">
    <property type="term" value="P:proton export across plasma membrane"/>
    <property type="evidence" value="ECO:0007669"/>
    <property type="project" value="InterPro"/>
</dbReference>
<keyword evidence="4 5" id="KW-0472">Membrane</keyword>
<keyword evidence="3 5" id="KW-1133">Transmembrane helix</keyword>
<evidence type="ECO:0000313" key="7">
    <source>
        <dbReference type="EMBL" id="KEF59079.1"/>
    </source>
</evidence>
<dbReference type="AlphaFoldDB" id="A0A072PG12"/>
<proteinExistence type="predicted"/>
<feature type="transmembrane region" description="Helical" evidence="5">
    <location>
        <begin position="252"/>
        <end position="285"/>
    </location>
</feature>
<reference evidence="7 8" key="1">
    <citation type="submission" date="2013-03" db="EMBL/GenBank/DDBJ databases">
        <title>The Genome Sequence of Exophiala aquamarina CBS 119918.</title>
        <authorList>
            <consortium name="The Broad Institute Genomics Platform"/>
            <person name="Cuomo C."/>
            <person name="de Hoog S."/>
            <person name="Gorbushina A."/>
            <person name="Walker B."/>
            <person name="Young S.K."/>
            <person name="Zeng Q."/>
            <person name="Gargeya S."/>
            <person name="Fitzgerald M."/>
            <person name="Haas B."/>
            <person name="Abouelleil A."/>
            <person name="Allen A.W."/>
            <person name="Alvarado L."/>
            <person name="Arachchi H.M."/>
            <person name="Berlin A.M."/>
            <person name="Chapman S.B."/>
            <person name="Gainer-Dewar J."/>
            <person name="Goldberg J."/>
            <person name="Griggs A."/>
            <person name="Gujja S."/>
            <person name="Hansen M."/>
            <person name="Howarth C."/>
            <person name="Imamovic A."/>
            <person name="Ireland A."/>
            <person name="Larimer J."/>
            <person name="McCowan C."/>
            <person name="Murphy C."/>
            <person name="Pearson M."/>
            <person name="Poon T.W."/>
            <person name="Priest M."/>
            <person name="Roberts A."/>
            <person name="Saif S."/>
            <person name="Shea T."/>
            <person name="Sisk P."/>
            <person name="Sykes S."/>
            <person name="Wortman J."/>
            <person name="Nusbaum C."/>
            <person name="Birren B."/>
        </authorList>
    </citation>
    <scope>NUCLEOTIDE SEQUENCE [LARGE SCALE GENOMIC DNA]</scope>
    <source>
        <strain evidence="7 8">CBS 119918</strain>
    </source>
</reference>